<comment type="caution">
    <text evidence="5">The sequence shown here is derived from an EMBL/GenBank/DDBJ whole genome shotgun (WGS) entry which is preliminary data.</text>
</comment>
<gene>
    <name evidence="5" type="ORF">DFR29_1297</name>
</gene>
<dbReference type="EMBL" id="SNZH01000029">
    <property type="protein sequence ID" value="TDR36326.1"/>
    <property type="molecule type" value="Genomic_DNA"/>
</dbReference>
<dbReference type="PANTHER" id="PTHR30055:SF146">
    <property type="entry name" value="HTH-TYPE TRANSCRIPTIONAL DUAL REGULATOR CECR"/>
    <property type="match status" value="1"/>
</dbReference>
<dbReference type="OrthoDB" id="8535430at2"/>
<evidence type="ECO:0000256" key="1">
    <source>
        <dbReference type="ARBA" id="ARBA00023125"/>
    </source>
</evidence>
<name>A0A4R6YIB2_9GAMM</name>
<protein>
    <submittedName>
        <fullName evidence="5">TetR family transcriptional regulator</fullName>
    </submittedName>
</protein>
<dbReference type="Gene3D" id="1.10.357.10">
    <property type="entry name" value="Tetracycline Repressor, domain 2"/>
    <property type="match status" value="1"/>
</dbReference>
<evidence type="ECO:0000256" key="2">
    <source>
        <dbReference type="PROSITE-ProRule" id="PRU00335"/>
    </source>
</evidence>
<feature type="region of interest" description="Disordered" evidence="3">
    <location>
        <begin position="1"/>
        <end position="27"/>
    </location>
</feature>
<evidence type="ECO:0000313" key="6">
    <source>
        <dbReference type="Proteomes" id="UP000295293"/>
    </source>
</evidence>
<dbReference type="InterPro" id="IPR036271">
    <property type="entry name" value="Tet_transcr_reg_TetR-rel_C_sf"/>
</dbReference>
<dbReference type="InterPro" id="IPR039536">
    <property type="entry name" value="TetR_C_Proteobacteria"/>
</dbReference>
<dbReference type="Pfam" id="PF14246">
    <property type="entry name" value="TetR_C_7"/>
    <property type="match status" value="1"/>
</dbReference>
<dbReference type="InterPro" id="IPR050109">
    <property type="entry name" value="HTH-type_TetR-like_transc_reg"/>
</dbReference>
<feature type="domain" description="HTH tetR-type" evidence="4">
    <location>
        <begin position="24"/>
        <end position="83"/>
    </location>
</feature>
<dbReference type="SUPFAM" id="SSF48498">
    <property type="entry name" value="Tetracyclin repressor-like, C-terminal domain"/>
    <property type="match status" value="1"/>
</dbReference>
<keyword evidence="1 2" id="KW-0238">DNA-binding</keyword>
<dbReference type="AlphaFoldDB" id="A0A4R6YIB2"/>
<evidence type="ECO:0000313" key="5">
    <source>
        <dbReference type="EMBL" id="TDR36326.1"/>
    </source>
</evidence>
<dbReference type="InterPro" id="IPR001647">
    <property type="entry name" value="HTH_TetR"/>
</dbReference>
<feature type="compositionally biased region" description="Polar residues" evidence="3">
    <location>
        <begin position="12"/>
        <end position="23"/>
    </location>
</feature>
<dbReference type="SUPFAM" id="SSF46689">
    <property type="entry name" value="Homeodomain-like"/>
    <property type="match status" value="1"/>
</dbReference>
<feature type="DNA-binding region" description="H-T-H motif" evidence="2">
    <location>
        <begin position="46"/>
        <end position="65"/>
    </location>
</feature>
<sequence>MLRANSKLDGTVQPTMPASPASTSKRHQRMREAAIELMFEMGYAVSMDAVAQRAGCSKQTVYAHFGNKEGLFRSVVNELLGPIGASLATDCEDLEAALRSFARAHLEHLAEPRTITAVRMLTTDIARFPEEAKALFNAGALNIQQRLAECLNAAMQRGELRQDDALALAEMLLGMLVGFDIDRRRLGLGGRDTLQQREEWADRAIDSFLRAHREPATTFPSSTRSRMSS</sequence>
<dbReference type="PRINTS" id="PR00455">
    <property type="entry name" value="HTHTETR"/>
</dbReference>
<dbReference type="PROSITE" id="PS50977">
    <property type="entry name" value="HTH_TETR_2"/>
    <property type="match status" value="1"/>
</dbReference>
<keyword evidence="6" id="KW-1185">Reference proteome</keyword>
<dbReference type="Proteomes" id="UP000295293">
    <property type="component" value="Unassembled WGS sequence"/>
</dbReference>
<dbReference type="GO" id="GO:0003700">
    <property type="term" value="F:DNA-binding transcription factor activity"/>
    <property type="evidence" value="ECO:0007669"/>
    <property type="project" value="TreeGrafter"/>
</dbReference>
<proteinExistence type="predicted"/>
<dbReference type="Pfam" id="PF00440">
    <property type="entry name" value="TetR_N"/>
    <property type="match status" value="1"/>
</dbReference>
<reference evidence="5 6" key="1">
    <citation type="submission" date="2019-03" db="EMBL/GenBank/DDBJ databases">
        <title>Genomic Encyclopedia of Type Strains, Phase IV (KMG-IV): sequencing the most valuable type-strain genomes for metagenomic binning, comparative biology and taxonomic classification.</title>
        <authorList>
            <person name="Goeker M."/>
        </authorList>
    </citation>
    <scope>NUCLEOTIDE SEQUENCE [LARGE SCALE GENOMIC DNA]</scope>
    <source>
        <strain evidence="5 6">DSM 21667</strain>
    </source>
</reference>
<evidence type="ECO:0000259" key="4">
    <source>
        <dbReference type="PROSITE" id="PS50977"/>
    </source>
</evidence>
<dbReference type="GO" id="GO:0000976">
    <property type="term" value="F:transcription cis-regulatory region binding"/>
    <property type="evidence" value="ECO:0007669"/>
    <property type="project" value="TreeGrafter"/>
</dbReference>
<dbReference type="PANTHER" id="PTHR30055">
    <property type="entry name" value="HTH-TYPE TRANSCRIPTIONAL REGULATOR RUTR"/>
    <property type="match status" value="1"/>
</dbReference>
<evidence type="ECO:0000256" key="3">
    <source>
        <dbReference type="SAM" id="MobiDB-lite"/>
    </source>
</evidence>
<dbReference type="InterPro" id="IPR009057">
    <property type="entry name" value="Homeodomain-like_sf"/>
</dbReference>
<organism evidence="5 6">
    <name type="scientific">Tahibacter aquaticus</name>
    <dbReference type="NCBI Taxonomy" id="520092"/>
    <lineage>
        <taxon>Bacteria</taxon>
        <taxon>Pseudomonadati</taxon>
        <taxon>Pseudomonadota</taxon>
        <taxon>Gammaproteobacteria</taxon>
        <taxon>Lysobacterales</taxon>
        <taxon>Rhodanobacteraceae</taxon>
        <taxon>Tahibacter</taxon>
    </lineage>
</organism>
<accession>A0A4R6YIB2</accession>